<comment type="caution">
    <text evidence="4">The sequence shown here is derived from an EMBL/GenBank/DDBJ whole genome shotgun (WGS) entry which is preliminary data.</text>
</comment>
<dbReference type="PANTHER" id="PTHR46652">
    <property type="entry name" value="LEUCINE-RICH REPEAT AND IQ DOMAIN-CONTAINING PROTEIN 1-RELATED"/>
    <property type="match status" value="1"/>
</dbReference>
<proteinExistence type="predicted"/>
<dbReference type="SUPFAM" id="SSF52058">
    <property type="entry name" value="L domain-like"/>
    <property type="match status" value="1"/>
</dbReference>
<gene>
    <name evidence="4" type="ORF">G8770_06265</name>
</gene>
<keyword evidence="3" id="KW-1133">Transmembrane helix</keyword>
<name>A0A9E5JRE6_9GAMM</name>
<evidence type="ECO:0000256" key="2">
    <source>
        <dbReference type="ARBA" id="ARBA00022737"/>
    </source>
</evidence>
<dbReference type="PANTHER" id="PTHR46652:SF3">
    <property type="entry name" value="LEUCINE-RICH REPEAT-CONTAINING PROTEIN 9"/>
    <property type="match status" value="1"/>
</dbReference>
<sequence length="180" mass="20016">MKQGLTAALNRFNNITTIVVTSLALAFGLTACSRYQMTFNETVMYSPQGLLTDFTTEDPNLRNCLDQMIKDGNFTTFAEVTRLICSHAGLTSLKGLEAFTNLREINLENNQISSITPLQHLSKLEVVILNDNHLVQVPELLTLPALKEVKLENNPVLECGDLHQLQQNSSSKLQLPGQCR</sequence>
<keyword evidence="3" id="KW-0812">Transmembrane</keyword>
<dbReference type="InterPro" id="IPR001611">
    <property type="entry name" value="Leu-rich_rpt"/>
</dbReference>
<dbReference type="Gene3D" id="3.80.10.10">
    <property type="entry name" value="Ribonuclease Inhibitor"/>
    <property type="match status" value="1"/>
</dbReference>
<keyword evidence="2" id="KW-0677">Repeat</keyword>
<dbReference type="InterPro" id="IPR050836">
    <property type="entry name" value="SDS22/Internalin_LRR"/>
</dbReference>
<dbReference type="Proteomes" id="UP000787472">
    <property type="component" value="Unassembled WGS sequence"/>
</dbReference>
<evidence type="ECO:0000256" key="3">
    <source>
        <dbReference type="SAM" id="Phobius"/>
    </source>
</evidence>
<dbReference type="Pfam" id="PF12799">
    <property type="entry name" value="LRR_4"/>
    <property type="match status" value="1"/>
</dbReference>
<evidence type="ECO:0000313" key="4">
    <source>
        <dbReference type="EMBL" id="NHO65144.1"/>
    </source>
</evidence>
<keyword evidence="3" id="KW-0472">Membrane</keyword>
<protein>
    <submittedName>
        <fullName evidence="4">Leucine-rich repeat domain-containing protein</fullName>
    </submittedName>
</protein>
<evidence type="ECO:0000256" key="1">
    <source>
        <dbReference type="ARBA" id="ARBA00022614"/>
    </source>
</evidence>
<accession>A0A9E5JRE6</accession>
<organism evidence="4 5">
    <name type="scientific">Pseudomaricurvus hydrocarbonicus</name>
    <dbReference type="NCBI Taxonomy" id="1470433"/>
    <lineage>
        <taxon>Bacteria</taxon>
        <taxon>Pseudomonadati</taxon>
        <taxon>Pseudomonadota</taxon>
        <taxon>Gammaproteobacteria</taxon>
        <taxon>Cellvibrionales</taxon>
        <taxon>Cellvibrionaceae</taxon>
        <taxon>Pseudomaricurvus</taxon>
    </lineage>
</organism>
<dbReference type="AlphaFoldDB" id="A0A9E5JRE6"/>
<dbReference type="RefSeq" id="WP_167183369.1">
    <property type="nucleotide sequence ID" value="NZ_JAAONZ010000003.1"/>
</dbReference>
<dbReference type="PROSITE" id="PS51257">
    <property type="entry name" value="PROKAR_LIPOPROTEIN"/>
    <property type="match status" value="1"/>
</dbReference>
<dbReference type="PROSITE" id="PS51450">
    <property type="entry name" value="LRR"/>
    <property type="match status" value="1"/>
</dbReference>
<keyword evidence="5" id="KW-1185">Reference proteome</keyword>
<evidence type="ECO:0000313" key="5">
    <source>
        <dbReference type="Proteomes" id="UP000787472"/>
    </source>
</evidence>
<feature type="transmembrane region" description="Helical" evidence="3">
    <location>
        <begin position="12"/>
        <end position="31"/>
    </location>
</feature>
<dbReference type="EMBL" id="JAAONZ010000003">
    <property type="protein sequence ID" value="NHO65144.1"/>
    <property type="molecule type" value="Genomic_DNA"/>
</dbReference>
<dbReference type="InterPro" id="IPR032675">
    <property type="entry name" value="LRR_dom_sf"/>
</dbReference>
<reference evidence="4" key="1">
    <citation type="submission" date="2020-03" db="EMBL/GenBank/DDBJ databases">
        <authorList>
            <person name="Guo F."/>
        </authorList>
    </citation>
    <scope>NUCLEOTIDE SEQUENCE</scope>
    <source>
        <strain evidence="4">JCM 30134</strain>
    </source>
</reference>
<keyword evidence="1" id="KW-0433">Leucine-rich repeat</keyword>
<dbReference type="InterPro" id="IPR025875">
    <property type="entry name" value="Leu-rich_rpt_4"/>
</dbReference>